<evidence type="ECO:0000256" key="9">
    <source>
        <dbReference type="SAM" id="Phobius"/>
    </source>
</evidence>
<feature type="domain" description="Peptidase M13 C-terminal" evidence="10">
    <location>
        <begin position="536"/>
        <end position="751"/>
    </location>
</feature>
<protein>
    <submittedName>
        <fullName evidence="12">Endothelin-converting enzyme 1</fullName>
        <ecNumber evidence="12">3.4.24.71</ecNumber>
    </submittedName>
</protein>
<dbReference type="Pfam" id="PF01431">
    <property type="entry name" value="Peptidase_M13"/>
    <property type="match status" value="1"/>
</dbReference>
<dbReference type="InterPro" id="IPR024079">
    <property type="entry name" value="MetalloPept_cat_dom_sf"/>
</dbReference>
<keyword evidence="7" id="KW-0482">Metalloprotease</keyword>
<dbReference type="InterPro" id="IPR018497">
    <property type="entry name" value="Peptidase_M13_C"/>
</dbReference>
<reference evidence="12" key="1">
    <citation type="submission" date="2023-03" db="EMBL/GenBank/DDBJ databases">
        <title>Mating type loci evolution in Malassezia.</title>
        <authorList>
            <person name="Coelho M.A."/>
        </authorList>
    </citation>
    <scope>NUCLEOTIDE SEQUENCE</scope>
    <source>
        <strain evidence="12">CBS 9557</strain>
    </source>
</reference>
<keyword evidence="9" id="KW-0472">Membrane</keyword>
<dbReference type="EMBL" id="CP119894">
    <property type="protein sequence ID" value="WFD27039.1"/>
    <property type="molecule type" value="Genomic_DNA"/>
</dbReference>
<dbReference type="InterPro" id="IPR000718">
    <property type="entry name" value="Peptidase_M13"/>
</dbReference>
<dbReference type="Gene3D" id="3.40.390.10">
    <property type="entry name" value="Collagenase (Catalytic Domain)"/>
    <property type="match status" value="1"/>
</dbReference>
<dbReference type="Gene3D" id="1.10.1380.10">
    <property type="entry name" value="Neutral endopeptidase , domain2"/>
    <property type="match status" value="1"/>
</dbReference>
<organism evidence="12 13">
    <name type="scientific">Malassezia nana</name>
    <dbReference type="NCBI Taxonomy" id="180528"/>
    <lineage>
        <taxon>Eukaryota</taxon>
        <taxon>Fungi</taxon>
        <taxon>Dikarya</taxon>
        <taxon>Basidiomycota</taxon>
        <taxon>Ustilaginomycotina</taxon>
        <taxon>Malasseziomycetes</taxon>
        <taxon>Malasseziales</taxon>
        <taxon>Malasseziaceae</taxon>
        <taxon>Malassezia</taxon>
    </lineage>
</organism>
<keyword evidence="4" id="KW-0479">Metal-binding</keyword>
<accession>A0AAF0J2L6</accession>
<evidence type="ECO:0000256" key="1">
    <source>
        <dbReference type="ARBA" id="ARBA00001947"/>
    </source>
</evidence>
<name>A0AAF0J2L6_9BASI</name>
<evidence type="ECO:0000259" key="11">
    <source>
        <dbReference type="Pfam" id="PF05649"/>
    </source>
</evidence>
<dbReference type="InterPro" id="IPR042089">
    <property type="entry name" value="Peptidase_M13_dom_2"/>
</dbReference>
<dbReference type="GO" id="GO:0046872">
    <property type="term" value="F:metal ion binding"/>
    <property type="evidence" value="ECO:0007669"/>
    <property type="project" value="UniProtKB-KW"/>
</dbReference>
<evidence type="ECO:0000256" key="4">
    <source>
        <dbReference type="ARBA" id="ARBA00022723"/>
    </source>
</evidence>
<dbReference type="PANTHER" id="PTHR11733:SF167">
    <property type="entry name" value="FI17812P1-RELATED"/>
    <property type="match status" value="1"/>
</dbReference>
<evidence type="ECO:0000313" key="12">
    <source>
        <dbReference type="EMBL" id="WFD27039.1"/>
    </source>
</evidence>
<dbReference type="GO" id="GO:0005886">
    <property type="term" value="C:plasma membrane"/>
    <property type="evidence" value="ECO:0007669"/>
    <property type="project" value="TreeGrafter"/>
</dbReference>
<dbReference type="PANTHER" id="PTHR11733">
    <property type="entry name" value="ZINC METALLOPROTEASE FAMILY M13 NEPRILYSIN-RELATED"/>
    <property type="match status" value="1"/>
</dbReference>
<feature type="transmembrane region" description="Helical" evidence="9">
    <location>
        <begin position="33"/>
        <end position="53"/>
    </location>
</feature>
<evidence type="ECO:0000256" key="8">
    <source>
        <dbReference type="SAM" id="MobiDB-lite"/>
    </source>
</evidence>
<evidence type="ECO:0000313" key="13">
    <source>
        <dbReference type="Proteomes" id="UP001213623"/>
    </source>
</evidence>
<dbReference type="GO" id="GO:0016485">
    <property type="term" value="P:protein processing"/>
    <property type="evidence" value="ECO:0007669"/>
    <property type="project" value="TreeGrafter"/>
</dbReference>
<keyword evidence="3" id="KW-0645">Protease</keyword>
<evidence type="ECO:0000256" key="2">
    <source>
        <dbReference type="ARBA" id="ARBA00007357"/>
    </source>
</evidence>
<evidence type="ECO:0000256" key="7">
    <source>
        <dbReference type="ARBA" id="ARBA00023049"/>
    </source>
</evidence>
<proteinExistence type="inferred from homology"/>
<sequence length="754" mass="83635">MARESEPLLADAEQGGVPPRRTRSILATPRPRLFEIVSVVLLLLLLAAGVVHITQRDDRRVLRELCTSRLCVLTASKLIQSMNESADPCDDFYEFSTGGWRASHPIPDGAGLFGVGQYVTTHNDRVLLDILQHSVNDPALSHYDQLNLAVLKTYHAACMDTNSMDQAGGQHLLDSLTELHGVLHAKKHGLTDALVWLHQRGMTALFSAEITGDPGTAPTRATPTLQPGELGLPDASYFEDEEALSLYRDQLVRAVRALHDLTALDVQAEAIADAVLDWERALARLQPDAVTLADPAATYHPMSVSELQAQAPAIDWARYLHAMSPRVQPHKVIVASPTYIQALSEHLSSSDPKTIHAYLYWTVVRIMGLYLGPSVPLAQPARALQNYAAGVDADATEDRSTTCLASLQTALGYMSGRFFVQAALPPGSKEAVEELVERIRQAFFHRLKQLSWLDDETRARARAKAEAITVKVGYPTQPDTQSAEAIHAWYADLPIVPSYYQNEINARLFRVKRAWSYTGGELNPGLLGDLMTSEVNAEYNADHNEIAFPAGLLQEPYFDPAWPQYLQYGALGTTVGHELSHAFDPSGRHFDAHGFLRDWWTPATSEKFDARQQCIEWQYGNYTWPDGRGGEAHVQSAMTIGEDVADAGGLAQSYEAWQTLVRSGSIDTLRHNRRLPGLQHYTQEQLFFLAYGAAWARNIHTGEALKRLRTDPHSPTKYRVNGVLVNFPPFAQAFGCRAGRDAMVHEPKDRCEIW</sequence>
<comment type="cofactor">
    <cofactor evidence="1">
        <name>Zn(2+)</name>
        <dbReference type="ChEBI" id="CHEBI:29105"/>
    </cofactor>
</comment>
<evidence type="ECO:0000256" key="6">
    <source>
        <dbReference type="ARBA" id="ARBA00022833"/>
    </source>
</evidence>
<evidence type="ECO:0000256" key="3">
    <source>
        <dbReference type="ARBA" id="ARBA00022670"/>
    </source>
</evidence>
<gene>
    <name evidence="12" type="ORF">MNAN1_002033</name>
</gene>
<evidence type="ECO:0000256" key="5">
    <source>
        <dbReference type="ARBA" id="ARBA00022801"/>
    </source>
</evidence>
<feature type="region of interest" description="Disordered" evidence="8">
    <location>
        <begin position="1"/>
        <end position="22"/>
    </location>
</feature>
<dbReference type="Proteomes" id="UP001213623">
    <property type="component" value="Chromosome 3"/>
</dbReference>
<dbReference type="PRINTS" id="PR00786">
    <property type="entry name" value="NEPRILYSIN"/>
</dbReference>
<dbReference type="InterPro" id="IPR008753">
    <property type="entry name" value="Peptidase_M13_N"/>
</dbReference>
<keyword evidence="6" id="KW-0862">Zinc</keyword>
<dbReference type="Pfam" id="PF05649">
    <property type="entry name" value="Peptidase_M13_N"/>
    <property type="match status" value="1"/>
</dbReference>
<dbReference type="EC" id="3.4.24.71" evidence="12"/>
<feature type="domain" description="Peptidase M13 N-terminal" evidence="11">
    <location>
        <begin position="88"/>
        <end position="475"/>
    </location>
</feature>
<dbReference type="PROSITE" id="PS51885">
    <property type="entry name" value="NEPRILYSIN"/>
    <property type="match status" value="1"/>
</dbReference>
<keyword evidence="9" id="KW-1133">Transmembrane helix</keyword>
<dbReference type="CDD" id="cd08662">
    <property type="entry name" value="M13"/>
    <property type="match status" value="1"/>
</dbReference>
<keyword evidence="9" id="KW-0812">Transmembrane</keyword>
<keyword evidence="5 12" id="KW-0378">Hydrolase</keyword>
<evidence type="ECO:0000259" key="10">
    <source>
        <dbReference type="Pfam" id="PF01431"/>
    </source>
</evidence>
<dbReference type="GO" id="GO:0004222">
    <property type="term" value="F:metalloendopeptidase activity"/>
    <property type="evidence" value="ECO:0007669"/>
    <property type="project" value="UniProtKB-EC"/>
</dbReference>
<comment type="similarity">
    <text evidence="2">Belongs to the peptidase M13 family.</text>
</comment>
<dbReference type="SUPFAM" id="SSF55486">
    <property type="entry name" value="Metalloproteases ('zincins'), catalytic domain"/>
    <property type="match status" value="1"/>
</dbReference>
<keyword evidence="13" id="KW-1185">Reference proteome</keyword>
<dbReference type="AlphaFoldDB" id="A0AAF0J2L6"/>